<evidence type="ECO:0000313" key="1">
    <source>
        <dbReference type="EMBL" id="MDS0261068.1"/>
    </source>
</evidence>
<dbReference type="RefSeq" id="WP_310920860.1">
    <property type="nucleotide sequence ID" value="NZ_JAMQON010000005.1"/>
</dbReference>
<evidence type="ECO:0000313" key="2">
    <source>
        <dbReference type="Proteomes" id="UP001259659"/>
    </source>
</evidence>
<name>A0ABU2FFN7_9EURY</name>
<reference evidence="1 2" key="1">
    <citation type="submission" date="2022-06" db="EMBL/GenBank/DDBJ databases">
        <title>Haloarcula sp. a new haloarchaeum isolate from saline soil.</title>
        <authorList>
            <person name="Strakova D."/>
            <person name="Galisteo C."/>
            <person name="Sanchez-Porro C."/>
            <person name="Ventosa A."/>
        </authorList>
    </citation>
    <scope>NUCLEOTIDE SEQUENCE [LARGE SCALE GENOMIC DNA]</scope>
    <source>
        <strain evidence="1 2">S1CR25-12</strain>
    </source>
</reference>
<dbReference type="EMBL" id="JAMQON010000005">
    <property type="protein sequence ID" value="MDS0261068.1"/>
    <property type="molecule type" value="Genomic_DNA"/>
</dbReference>
<comment type="caution">
    <text evidence="1">The sequence shown here is derived from an EMBL/GenBank/DDBJ whole genome shotgun (WGS) entry which is preliminary data.</text>
</comment>
<gene>
    <name evidence="1" type="ORF">NDI56_16845</name>
</gene>
<proteinExistence type="predicted"/>
<accession>A0ABU2FFN7</accession>
<protein>
    <submittedName>
        <fullName evidence="1">Uncharacterized protein</fullName>
    </submittedName>
</protein>
<sequence>MSRQGPGYITTETEMLADVDRKRDAGEITDEAARQFIELHEFAKEIGDTVDVTGVKNARIKLVVEAHQGTSGRNPGVFTANVNGELKIWPAKMPIDYGYLDLVPWEEDAYRSYERAFQSLYGLPRDTDQIRFDEFAAKDLTAAFTDIVADFVTACRTAEH</sequence>
<organism evidence="1 2">
    <name type="scientific">Haloarcula saliterrae</name>
    <dbReference type="NCBI Taxonomy" id="2950534"/>
    <lineage>
        <taxon>Archaea</taxon>
        <taxon>Methanobacteriati</taxon>
        <taxon>Methanobacteriota</taxon>
        <taxon>Stenosarchaea group</taxon>
        <taxon>Halobacteria</taxon>
        <taxon>Halobacteriales</taxon>
        <taxon>Haloarculaceae</taxon>
        <taxon>Haloarcula</taxon>
    </lineage>
</organism>
<keyword evidence="2" id="KW-1185">Reference proteome</keyword>
<dbReference type="Proteomes" id="UP001259659">
    <property type="component" value="Unassembled WGS sequence"/>
</dbReference>